<keyword evidence="3" id="KW-0645">Protease</keyword>
<organism evidence="3 4">
    <name type="scientific">Victivallis vadensis</name>
    <dbReference type="NCBI Taxonomy" id="172901"/>
    <lineage>
        <taxon>Bacteria</taxon>
        <taxon>Pseudomonadati</taxon>
        <taxon>Lentisphaerota</taxon>
        <taxon>Lentisphaeria</taxon>
        <taxon>Victivallales</taxon>
        <taxon>Victivallaceae</taxon>
        <taxon>Victivallis</taxon>
    </lineage>
</organism>
<keyword evidence="3" id="KW-0378">Hydrolase</keyword>
<dbReference type="PANTHER" id="PTHR37826">
    <property type="entry name" value="FLOTILLIN BAND_7_5 DOMAIN PROTEIN"/>
    <property type="match status" value="1"/>
</dbReference>
<evidence type="ECO:0000259" key="2">
    <source>
        <dbReference type="Pfam" id="PF14237"/>
    </source>
</evidence>
<reference evidence="3 4" key="1">
    <citation type="submission" date="2018-04" db="EMBL/GenBank/DDBJ databases">
        <title>Genomic Encyclopedia of Type Strains, Phase IV (KMG-IV): sequencing the most valuable type-strain genomes for metagenomic binning, comparative biology and taxonomic classification.</title>
        <authorList>
            <person name="Goeker M."/>
        </authorList>
    </citation>
    <scope>NUCLEOTIDE SEQUENCE [LARGE SCALE GENOMIC DNA]</scope>
    <source>
        <strain evidence="3 4">DSM 14823</strain>
    </source>
</reference>
<feature type="domain" description="GYF" evidence="2">
    <location>
        <begin position="303"/>
        <end position="352"/>
    </location>
</feature>
<proteinExistence type="predicted"/>
<dbReference type="Gene3D" id="3.30.479.30">
    <property type="entry name" value="Band 7 domain"/>
    <property type="match status" value="1"/>
</dbReference>
<dbReference type="Pfam" id="PF13421">
    <property type="entry name" value="Band_7_1"/>
    <property type="match status" value="1"/>
</dbReference>
<feature type="domain" description="SPFH" evidence="1">
    <location>
        <begin position="26"/>
        <end position="235"/>
    </location>
</feature>
<dbReference type="Pfam" id="PF14237">
    <property type="entry name" value="GYF_2"/>
    <property type="match status" value="1"/>
</dbReference>
<dbReference type="CDD" id="cd03408">
    <property type="entry name" value="SPFH_like_u1"/>
    <property type="match status" value="1"/>
</dbReference>
<gene>
    <name evidence="3" type="ORF">C8D82_103115</name>
</gene>
<dbReference type="InterPro" id="IPR033880">
    <property type="entry name" value="SPFH_YdjI"/>
</dbReference>
<accession>A0A2U1B980</accession>
<dbReference type="InterPro" id="IPR036013">
    <property type="entry name" value="Band_7/SPFH_dom_sf"/>
</dbReference>
<name>A0A2U1B980_9BACT</name>
<evidence type="ECO:0000313" key="3">
    <source>
        <dbReference type="EMBL" id="PVY45201.1"/>
    </source>
</evidence>
<dbReference type="SUPFAM" id="SSF117892">
    <property type="entry name" value="Band 7/SPFH domain"/>
    <property type="match status" value="1"/>
</dbReference>
<dbReference type="AlphaFoldDB" id="A0A2U1B980"/>
<dbReference type="PANTHER" id="PTHR37826:SF2">
    <property type="entry name" value="ZINC-RIBBON DOMAIN-CONTAINING PROTEIN"/>
    <property type="match status" value="1"/>
</dbReference>
<dbReference type="Proteomes" id="UP000245959">
    <property type="component" value="Unassembled WGS sequence"/>
</dbReference>
<dbReference type="EMBL" id="QEKH01000003">
    <property type="protein sequence ID" value="PVY45201.1"/>
    <property type="molecule type" value="Genomic_DNA"/>
</dbReference>
<protein>
    <submittedName>
        <fullName evidence="3">Membrane protease subunit (Stomatin/prohibitin family)</fullName>
    </submittedName>
</protein>
<evidence type="ECO:0000313" key="4">
    <source>
        <dbReference type="Proteomes" id="UP000245959"/>
    </source>
</evidence>
<sequence length="364" mass="39026">MGLFNLFRGQFIDVIEYPNENPAVLVHRFERFNNEIKYGAKLIVRPGQAAVFVNEGKIADKFGPGTYTLETKNLPILTTLLSLPYNFNSPFKAEVYFIRTTEQLDRKWGTATPVMMRDADFGIVRLRARGNYAYKVSLRDELLTRFVGAQADFTGDAIEGQMKTKVVSACSDALGELKIPALDLAANYTEIGDRVRANLEPDFAALGFELLSFTVESISLPDEVNQAMDKRSSLGALGGVMDQYTRMQAADAMRAAADNPGGAGNMTGMFVGANLGGAINASVQPPQQAPQAVPPPLPAAPAYFAAINGASTGPYTQEQLKAAVLAGQVKADTLVWAQGMSGWQAAGTVPALAPVFAAMPPPLP</sequence>
<dbReference type="GeneID" id="78294100"/>
<dbReference type="RefSeq" id="WP_116882773.1">
    <property type="nucleotide sequence ID" value="NZ_QEKH01000003.1"/>
</dbReference>
<evidence type="ECO:0000259" key="1">
    <source>
        <dbReference type="Pfam" id="PF13421"/>
    </source>
</evidence>
<dbReference type="GO" id="GO:0006508">
    <property type="term" value="P:proteolysis"/>
    <property type="evidence" value="ECO:0007669"/>
    <property type="project" value="UniProtKB-KW"/>
</dbReference>
<dbReference type="InterPro" id="IPR025640">
    <property type="entry name" value="GYF_2"/>
</dbReference>
<keyword evidence="4" id="KW-1185">Reference proteome</keyword>
<dbReference type="GO" id="GO:0008233">
    <property type="term" value="F:peptidase activity"/>
    <property type="evidence" value="ECO:0007669"/>
    <property type="project" value="UniProtKB-KW"/>
</dbReference>
<comment type="caution">
    <text evidence="3">The sequence shown here is derived from an EMBL/GenBank/DDBJ whole genome shotgun (WGS) entry which is preliminary data.</text>
</comment>